<dbReference type="EMBL" id="SRSF01000004">
    <property type="protein sequence ID" value="THH39439.1"/>
    <property type="molecule type" value="Genomic_DNA"/>
</dbReference>
<dbReference type="AlphaFoldDB" id="A0A4S4NIB6"/>
<comment type="caution">
    <text evidence="3">The sequence shown here is derived from an EMBL/GenBank/DDBJ whole genome shotgun (WGS) entry which is preliminary data.</text>
</comment>
<dbReference type="PROSITE" id="PS50060">
    <property type="entry name" value="MAM_2"/>
    <property type="match status" value="1"/>
</dbReference>
<gene>
    <name evidence="3" type="ORF">E4021_11850</name>
</gene>
<sequence length="939" mass="102503">MRSHLLSLLFLLVTGLSAQDCFYQLQLTDQGGDGWNGAVVTVTVDGRPRVFTLDAMNDDGARRDFFFPVENGDRVTVGFTAGAFPGEVGLSILDNNDSLIYTVSAPATLPELTAFTAQCRTCAPPPLSSIELYRLRYNSVDLRFRGSPDRPTYRITYGEAGFDPDAGEGTRITTQDTMLRIEDLQTRTAYEFYVATECDDPEQTSVRRGPFRIVTPIRRDVGITVLRSPVDRCQRDGTDTLTVGVTNFGGEPQQFFRINFTVNGEAGGVNFPFDGIYTGVVGVDSTEFFSFKTPVDLRDAGYYEIKVYTQLEGDENTENDTLTASVVSLPVIADFPYLESFETGNGFWLPEAAGRGPSSWDRARPAAPRINRAGSGDFAFVTNAGGPYNDDELSYLKSPCFDFSGFTDDPFMSFLLYVDTEAQFDGLYLQATTDGGATWRRVESNPTSVNWYNNRRQQVWDGDGGFGGGYALVGQQLRGLAGRKEVRFRFVFVSDGDGQREGVAIDNIRIARRPAVDYAAVSARLLNGVNCEERTDTLAFTFTQLGREPVDSLTVSYALNGGDTVSARAAAPRVIGQPMTYRFADPLTVNQETGTENRLMVWLSAENDGALYNDTLTYVYPVVQEIPFLVDFEDGRIPDNWSLPADAVIARRAGTPSVALTDNLNEQDADFSFTTASYGVLEADDELTFTLRLRDADGDPVSGVLESLAVAVGSDCDDVVSTLLFLEDVPADSTFTLPLSAVGQGFFFTFTAVRAEGDFFVTFDDIGVRRCPGSLDLRYTTAPPSGIFADDGTAYVLVGAGLPPYTYAWSNGDTSQSADSLSVADYTVTVTDAVGCTDQLSVSVDLDAVATEDPNAVLAGLEVFPNPTSGWLSLRLELPTAEQILVEVYDARGQRLQVQDLGRRAQVAGRVDLSQVPSGMYFLRVRAGEAARTLRIARW</sequence>
<evidence type="ECO:0000313" key="3">
    <source>
        <dbReference type="EMBL" id="THH39439.1"/>
    </source>
</evidence>
<keyword evidence="4" id="KW-1185">Reference proteome</keyword>
<evidence type="ECO:0000313" key="4">
    <source>
        <dbReference type="Proteomes" id="UP000308528"/>
    </source>
</evidence>
<dbReference type="Pfam" id="PF18962">
    <property type="entry name" value="Por_Secre_tail"/>
    <property type="match status" value="1"/>
</dbReference>
<evidence type="ECO:0000259" key="2">
    <source>
        <dbReference type="PROSITE" id="PS50060"/>
    </source>
</evidence>
<organism evidence="3 4">
    <name type="scientific">Neolewinella litorea</name>
    <dbReference type="NCBI Taxonomy" id="2562452"/>
    <lineage>
        <taxon>Bacteria</taxon>
        <taxon>Pseudomonadati</taxon>
        <taxon>Bacteroidota</taxon>
        <taxon>Saprospiria</taxon>
        <taxon>Saprospirales</taxon>
        <taxon>Lewinellaceae</taxon>
        <taxon>Neolewinella</taxon>
    </lineage>
</organism>
<proteinExistence type="predicted"/>
<name>A0A4S4NIB6_9BACT</name>
<feature type="chain" id="PRO_5020798386" evidence="1">
    <location>
        <begin position="19"/>
        <end position="939"/>
    </location>
</feature>
<dbReference type="InterPro" id="IPR000998">
    <property type="entry name" value="MAM_dom"/>
</dbReference>
<dbReference type="RefSeq" id="WP_136459572.1">
    <property type="nucleotide sequence ID" value="NZ_SRSF01000004.1"/>
</dbReference>
<protein>
    <submittedName>
        <fullName evidence="3">T9SS type A sorting domain-containing protein</fullName>
    </submittedName>
</protein>
<dbReference type="Gene3D" id="2.60.40.740">
    <property type="match status" value="1"/>
</dbReference>
<feature type="signal peptide" evidence="1">
    <location>
        <begin position="1"/>
        <end position="18"/>
    </location>
</feature>
<dbReference type="GO" id="GO:0016020">
    <property type="term" value="C:membrane"/>
    <property type="evidence" value="ECO:0007669"/>
    <property type="project" value="InterPro"/>
</dbReference>
<evidence type="ECO:0000256" key="1">
    <source>
        <dbReference type="SAM" id="SignalP"/>
    </source>
</evidence>
<dbReference type="NCBIfam" id="TIGR04183">
    <property type="entry name" value="Por_Secre_tail"/>
    <property type="match status" value="1"/>
</dbReference>
<dbReference type="OrthoDB" id="1488818at2"/>
<feature type="domain" description="MAM" evidence="2">
    <location>
        <begin position="340"/>
        <end position="533"/>
    </location>
</feature>
<keyword evidence="1" id="KW-0732">Signal</keyword>
<dbReference type="InterPro" id="IPR026444">
    <property type="entry name" value="Secre_tail"/>
</dbReference>
<accession>A0A4S4NIB6</accession>
<dbReference type="Gene3D" id="2.60.120.260">
    <property type="entry name" value="Galactose-binding domain-like"/>
    <property type="match status" value="1"/>
</dbReference>
<reference evidence="3 4" key="1">
    <citation type="submission" date="2019-04" db="EMBL/GenBank/DDBJ databases">
        <title>Lewinella litorea sp. nov., isolated from a marine sand.</title>
        <authorList>
            <person name="Yoon J.-H."/>
        </authorList>
    </citation>
    <scope>NUCLEOTIDE SEQUENCE [LARGE SCALE GENOMIC DNA]</scope>
    <source>
        <strain evidence="3 4">HSMS-39</strain>
    </source>
</reference>
<dbReference type="Proteomes" id="UP000308528">
    <property type="component" value="Unassembled WGS sequence"/>
</dbReference>